<accession>A0A1I4ZHG6</accession>
<gene>
    <name evidence="3" type="ORF">SAMN04488056_10194</name>
</gene>
<dbReference type="Gene3D" id="3.20.20.450">
    <property type="entry name" value="EAL domain"/>
    <property type="match status" value="1"/>
</dbReference>
<dbReference type="PANTHER" id="PTHR44757">
    <property type="entry name" value="DIGUANYLATE CYCLASE DGCP"/>
    <property type="match status" value="1"/>
</dbReference>
<name>A0A1I4ZHG6_9HYPH</name>
<dbReference type="Pfam" id="PF00563">
    <property type="entry name" value="EAL"/>
    <property type="match status" value="1"/>
</dbReference>
<dbReference type="STRING" id="655353.SAMN04488056_10194"/>
<dbReference type="SMART" id="SM00267">
    <property type="entry name" value="GGDEF"/>
    <property type="match status" value="1"/>
</dbReference>
<protein>
    <submittedName>
        <fullName evidence="3">Diguanylate cyclase (GGDEF) domain-containing protein</fullName>
    </submittedName>
</protein>
<sequence length="688" mass="77695">MTRVPQKFTEKAVFSASDAMQLSIPLWVLDIETLRLLWANDSACKLWQAESTQELMNRDLSPDISATVVERLQQYLEASRKSGQSFRELWTLYPEGKPCPYHIHICAHELPDGRFGLRFEATADVNRVPEQIRSAEALNHIPVCISLFNMGGQSLYKNPAALETYGDASLNLRGRFVKKSDYDRFIRNIKKGRSISKICEVKTKDGKRWHEITGMTCFDGPTGQPAFILTESDVTELKEKESRVRYLAHYDMLTGLHNRNYVNSHYPDMIEGAFRDNERLVFMVIGLDHFKSINETLGHPSGDALLKHVSSLLQLSLSETEQIARLGGDEFVIVKPYASTSDLDNRCQMILASINAECRVGDHILSANASIGLALFPEHGKDLPTLLRHCDLALHEAKDSGRNTYRFYRPALQHAALAKRALEKDLARAVENKEFCLYYQPRVDCQTQKVVSAEALMRWQHPEKGLVFPGEFIGALEDTGLIHRAGDWIADRAGRDQRKLADMGYDIPISINISPKQFERPDFVNRLTAGLAKTGCPNDRLEIEITESMLMGVGFDAKAILMDLCRAGFSIAVDDFGTGYSNLAYIQDYPISSLKVDRSFVNMIEDQSSVINLILSLCRLIGISAVAEGVETIDQLAWLRMNHCDQYQGFLYSRPVPLESLIELLTSRHQRKMRSRLPETLDAEVIWA</sequence>
<dbReference type="Pfam" id="PF00990">
    <property type="entry name" value="GGDEF"/>
    <property type="match status" value="1"/>
</dbReference>
<dbReference type="InterPro" id="IPR035965">
    <property type="entry name" value="PAS-like_dom_sf"/>
</dbReference>
<dbReference type="Gene3D" id="3.30.450.20">
    <property type="entry name" value="PAS domain"/>
    <property type="match status" value="1"/>
</dbReference>
<dbReference type="Proteomes" id="UP000199236">
    <property type="component" value="Unassembled WGS sequence"/>
</dbReference>
<dbReference type="SUPFAM" id="SSF55785">
    <property type="entry name" value="PYP-like sensor domain (PAS domain)"/>
    <property type="match status" value="2"/>
</dbReference>
<dbReference type="SUPFAM" id="SSF55073">
    <property type="entry name" value="Nucleotide cyclase"/>
    <property type="match status" value="1"/>
</dbReference>
<proteinExistence type="predicted"/>
<dbReference type="EMBL" id="FOVR01000001">
    <property type="protein sequence ID" value="SFN49648.1"/>
    <property type="molecule type" value="Genomic_DNA"/>
</dbReference>
<dbReference type="SUPFAM" id="SSF141868">
    <property type="entry name" value="EAL domain-like"/>
    <property type="match status" value="1"/>
</dbReference>
<dbReference type="InterPro" id="IPR000160">
    <property type="entry name" value="GGDEF_dom"/>
</dbReference>
<organism evidence="3 4">
    <name type="scientific">Cohaesibacter marisflavi</name>
    <dbReference type="NCBI Taxonomy" id="655353"/>
    <lineage>
        <taxon>Bacteria</taxon>
        <taxon>Pseudomonadati</taxon>
        <taxon>Pseudomonadota</taxon>
        <taxon>Alphaproteobacteria</taxon>
        <taxon>Hyphomicrobiales</taxon>
        <taxon>Cohaesibacteraceae</taxon>
    </lineage>
</organism>
<dbReference type="InterPro" id="IPR029787">
    <property type="entry name" value="Nucleotide_cyclase"/>
</dbReference>
<dbReference type="InterPro" id="IPR035919">
    <property type="entry name" value="EAL_sf"/>
</dbReference>
<dbReference type="PROSITE" id="PS50887">
    <property type="entry name" value="GGDEF"/>
    <property type="match status" value="1"/>
</dbReference>
<dbReference type="AlphaFoldDB" id="A0A1I4ZHG6"/>
<dbReference type="NCBIfam" id="TIGR00254">
    <property type="entry name" value="GGDEF"/>
    <property type="match status" value="1"/>
</dbReference>
<reference evidence="3 4" key="1">
    <citation type="submission" date="2016-10" db="EMBL/GenBank/DDBJ databases">
        <authorList>
            <person name="de Groot N.N."/>
        </authorList>
    </citation>
    <scope>NUCLEOTIDE SEQUENCE [LARGE SCALE GENOMIC DNA]</scope>
    <source>
        <strain evidence="3 4">CGMCC 1.9157</strain>
    </source>
</reference>
<evidence type="ECO:0000259" key="1">
    <source>
        <dbReference type="PROSITE" id="PS50883"/>
    </source>
</evidence>
<dbReference type="PANTHER" id="PTHR44757:SF2">
    <property type="entry name" value="BIOFILM ARCHITECTURE MAINTENANCE PROTEIN MBAA"/>
    <property type="match status" value="1"/>
</dbReference>
<feature type="domain" description="GGDEF" evidence="2">
    <location>
        <begin position="278"/>
        <end position="410"/>
    </location>
</feature>
<dbReference type="InterPro" id="IPR052155">
    <property type="entry name" value="Biofilm_reg_signaling"/>
</dbReference>
<evidence type="ECO:0000313" key="4">
    <source>
        <dbReference type="Proteomes" id="UP000199236"/>
    </source>
</evidence>
<dbReference type="SMART" id="SM00052">
    <property type="entry name" value="EAL"/>
    <property type="match status" value="1"/>
</dbReference>
<dbReference type="PROSITE" id="PS50883">
    <property type="entry name" value="EAL"/>
    <property type="match status" value="1"/>
</dbReference>
<dbReference type="Gene3D" id="3.30.70.270">
    <property type="match status" value="1"/>
</dbReference>
<dbReference type="CDD" id="cd01948">
    <property type="entry name" value="EAL"/>
    <property type="match status" value="1"/>
</dbReference>
<dbReference type="InterPro" id="IPR001633">
    <property type="entry name" value="EAL_dom"/>
</dbReference>
<keyword evidence="4" id="KW-1185">Reference proteome</keyword>
<evidence type="ECO:0000313" key="3">
    <source>
        <dbReference type="EMBL" id="SFN49648.1"/>
    </source>
</evidence>
<dbReference type="OrthoDB" id="9814202at2"/>
<evidence type="ECO:0000259" key="2">
    <source>
        <dbReference type="PROSITE" id="PS50887"/>
    </source>
</evidence>
<dbReference type="InterPro" id="IPR043128">
    <property type="entry name" value="Rev_trsase/Diguanyl_cyclase"/>
</dbReference>
<dbReference type="CDD" id="cd01949">
    <property type="entry name" value="GGDEF"/>
    <property type="match status" value="1"/>
</dbReference>
<feature type="domain" description="EAL" evidence="1">
    <location>
        <begin position="419"/>
        <end position="669"/>
    </location>
</feature>